<organism evidence="3 4">
    <name type="scientific">Celeribacter ethanolicus</name>
    <dbReference type="NCBI Taxonomy" id="1758178"/>
    <lineage>
        <taxon>Bacteria</taxon>
        <taxon>Pseudomonadati</taxon>
        <taxon>Pseudomonadota</taxon>
        <taxon>Alphaproteobacteria</taxon>
        <taxon>Rhodobacterales</taxon>
        <taxon>Roseobacteraceae</taxon>
        <taxon>Celeribacter</taxon>
    </lineage>
</organism>
<dbReference type="OrthoDB" id="9815592at2"/>
<dbReference type="PANTHER" id="PTHR23416">
    <property type="entry name" value="SIALIC ACID SYNTHASE-RELATED"/>
    <property type="match status" value="1"/>
</dbReference>
<comment type="similarity">
    <text evidence="1">Belongs to the transferase hexapeptide repeat family.</text>
</comment>
<evidence type="ECO:0000313" key="4">
    <source>
        <dbReference type="Proteomes" id="UP000217935"/>
    </source>
</evidence>
<protein>
    <submittedName>
        <fullName evidence="3">Putative colanic acid biosynthesis acetyltransferase</fullName>
    </submittedName>
</protein>
<dbReference type="RefSeq" id="WP_096807214.1">
    <property type="nucleotide sequence ID" value="NZ_CP022196.1"/>
</dbReference>
<dbReference type="KEGG" id="ceh:CEW89_11535"/>
<dbReference type="AlphaFoldDB" id="A0A291GHY4"/>
<keyword evidence="4" id="KW-1185">Reference proteome</keyword>
<accession>A0A291GHY4</accession>
<sequence>MTKPLDATHADPFAGAPTFSLANRVERFAFGIVWLLCARWTPPQARRWRNWLLRRFGAKLALSANVYPSARIWLPRNLTMQAFSSLGPGVICYSMAPIKIGRHVVISQRAHLCCGTHAIRDPHFQLRAFPITIGDDAWIAAEAFVGPGITVAEGAVLAARGAAFSDLEEWTVYRGNPAQILKPRARFQRARQ</sequence>
<evidence type="ECO:0000256" key="1">
    <source>
        <dbReference type="ARBA" id="ARBA00007274"/>
    </source>
</evidence>
<dbReference type="GO" id="GO:0008374">
    <property type="term" value="F:O-acyltransferase activity"/>
    <property type="evidence" value="ECO:0007669"/>
    <property type="project" value="TreeGrafter"/>
</dbReference>
<dbReference type="Proteomes" id="UP000217935">
    <property type="component" value="Chromosome"/>
</dbReference>
<gene>
    <name evidence="3" type="ORF">CEW89_11535</name>
</gene>
<evidence type="ECO:0000256" key="2">
    <source>
        <dbReference type="ARBA" id="ARBA00022679"/>
    </source>
</evidence>
<dbReference type="SUPFAM" id="SSF51161">
    <property type="entry name" value="Trimeric LpxA-like enzymes"/>
    <property type="match status" value="1"/>
</dbReference>
<proteinExistence type="inferred from homology"/>
<dbReference type="EMBL" id="CP022196">
    <property type="protein sequence ID" value="ATG49801.1"/>
    <property type="molecule type" value="Genomic_DNA"/>
</dbReference>
<dbReference type="PANTHER" id="PTHR23416:SF23">
    <property type="entry name" value="ACETYLTRANSFERASE C18B11.09C-RELATED"/>
    <property type="match status" value="1"/>
</dbReference>
<dbReference type="GO" id="GO:0005829">
    <property type="term" value="C:cytosol"/>
    <property type="evidence" value="ECO:0007669"/>
    <property type="project" value="TreeGrafter"/>
</dbReference>
<dbReference type="InterPro" id="IPR011004">
    <property type="entry name" value="Trimer_LpxA-like_sf"/>
</dbReference>
<name>A0A291GHY4_9RHOB</name>
<evidence type="ECO:0000313" key="3">
    <source>
        <dbReference type="EMBL" id="ATG49801.1"/>
    </source>
</evidence>
<dbReference type="InterPro" id="IPR051159">
    <property type="entry name" value="Hexapeptide_acetyltransf"/>
</dbReference>
<keyword evidence="2 3" id="KW-0808">Transferase</keyword>
<dbReference type="CDD" id="cd05825">
    <property type="entry name" value="LbH_wcaF_like"/>
    <property type="match status" value="1"/>
</dbReference>
<reference evidence="3 4" key="1">
    <citation type="submission" date="2017-06" db="EMBL/GenBank/DDBJ databases">
        <title>Celeribacter sp. TSPH2 complete genome sequence.</title>
        <authorList>
            <person name="Woo J.-H."/>
            <person name="Kim H.-S."/>
        </authorList>
    </citation>
    <scope>NUCLEOTIDE SEQUENCE [LARGE SCALE GENOMIC DNA]</scope>
    <source>
        <strain evidence="3 4">TSPH2</strain>
    </source>
</reference>
<dbReference type="Gene3D" id="2.160.10.10">
    <property type="entry name" value="Hexapeptide repeat proteins"/>
    <property type="match status" value="1"/>
</dbReference>